<gene>
    <name evidence="1" type="ORF">HELGO_WM203</name>
</gene>
<organism evidence="1">
    <name type="scientific">uncultured Sulfurovum sp</name>
    <dbReference type="NCBI Taxonomy" id="269237"/>
    <lineage>
        <taxon>Bacteria</taxon>
        <taxon>Pseudomonadati</taxon>
        <taxon>Campylobacterota</taxon>
        <taxon>Epsilonproteobacteria</taxon>
        <taxon>Campylobacterales</taxon>
        <taxon>Sulfurovaceae</taxon>
        <taxon>Sulfurovum</taxon>
        <taxon>environmental samples</taxon>
    </lineage>
</organism>
<protein>
    <submittedName>
        <fullName evidence="1">Uncharacterized protein</fullName>
    </submittedName>
</protein>
<accession>A0A6S6T543</accession>
<dbReference type="AlphaFoldDB" id="A0A6S6T543"/>
<proteinExistence type="predicted"/>
<name>A0A6S6T543_9BACT</name>
<reference evidence="1" key="1">
    <citation type="submission" date="2020-01" db="EMBL/GenBank/DDBJ databases">
        <authorList>
            <person name="Meier V. D."/>
            <person name="Meier V D."/>
        </authorList>
    </citation>
    <scope>NUCLEOTIDE SEQUENCE</scope>
    <source>
        <strain evidence="1">HLG_WM_MAG_01</strain>
    </source>
</reference>
<sequence>MKKVGIGIDYSNICKDYNTSYLDRDNNDPATTKCMREVLAWTKKFLSALLEKFDYTIHNLSSTIPVTIDNLAAKRFLFYSLEKEITLQSYVIQKEYMEYESLSSWETQNNDGLLIQNDEDGEGMYLYFKENSEVHQWIKDTLKTFSLDEVDFQAK</sequence>
<dbReference type="EMBL" id="CACVAS010000058">
    <property type="protein sequence ID" value="CAA6811705.1"/>
    <property type="molecule type" value="Genomic_DNA"/>
</dbReference>
<evidence type="ECO:0000313" key="1">
    <source>
        <dbReference type="EMBL" id="CAA6811705.1"/>
    </source>
</evidence>